<evidence type="ECO:0000259" key="5">
    <source>
        <dbReference type="Pfam" id="PF13614"/>
    </source>
</evidence>
<dbReference type="Pfam" id="PF13614">
    <property type="entry name" value="AAA_31"/>
    <property type="match status" value="1"/>
</dbReference>
<reference evidence="6 7" key="1">
    <citation type="submission" date="2017-09" db="EMBL/GenBank/DDBJ databases">
        <title>Large-scale bioinformatics analysis of Bacillus genomes uncovers conserved roles of natural products in bacterial physiology.</title>
        <authorList>
            <consortium name="Agbiome Team Llc"/>
            <person name="Bleich R.M."/>
            <person name="Grubbs K.J."/>
            <person name="Santa Maria K.C."/>
            <person name="Allen S.E."/>
            <person name="Farag S."/>
            <person name="Shank E.A."/>
            <person name="Bowers A."/>
        </authorList>
    </citation>
    <scope>NUCLEOTIDE SEQUENCE [LARGE SCALE GENOMIC DNA]</scope>
    <source>
        <strain evidence="6 7">AFS064137</strain>
    </source>
</reference>
<evidence type="ECO:0000256" key="2">
    <source>
        <dbReference type="ARBA" id="ARBA00049360"/>
    </source>
</evidence>
<dbReference type="AlphaFoldDB" id="A0A9X7AUM2"/>
<evidence type="ECO:0000313" key="7">
    <source>
        <dbReference type="Proteomes" id="UP000225910"/>
    </source>
</evidence>
<dbReference type="EMBL" id="NVCU01000363">
    <property type="protein sequence ID" value="PFT76581.1"/>
    <property type="molecule type" value="Genomic_DNA"/>
</dbReference>
<evidence type="ECO:0000313" key="6">
    <source>
        <dbReference type="EMBL" id="PFT76581.1"/>
    </source>
</evidence>
<dbReference type="PANTHER" id="PTHR13696:SF52">
    <property type="entry name" value="PARA FAMILY PROTEIN CT_582"/>
    <property type="match status" value="1"/>
</dbReference>
<evidence type="ECO:0000256" key="1">
    <source>
        <dbReference type="ARBA" id="ARBA00006976"/>
    </source>
</evidence>
<comment type="similarity">
    <text evidence="1">Belongs to the ParA family.</text>
</comment>
<dbReference type="PANTHER" id="PTHR13696">
    <property type="entry name" value="P-LOOP CONTAINING NUCLEOSIDE TRIPHOSPHATE HYDROLASE"/>
    <property type="match status" value="1"/>
</dbReference>
<comment type="caution">
    <text evidence="6">The sequence shown here is derived from an EMBL/GenBank/DDBJ whole genome shotgun (WGS) entry which is preliminary data.</text>
</comment>
<gene>
    <name evidence="6" type="ORF">COK81_29365</name>
</gene>
<dbReference type="SUPFAM" id="SSF52540">
    <property type="entry name" value="P-loop containing nucleoside triphosphate hydrolases"/>
    <property type="match status" value="1"/>
</dbReference>
<dbReference type="CDD" id="cd02042">
    <property type="entry name" value="ParAB_family"/>
    <property type="match status" value="1"/>
</dbReference>
<dbReference type="InterPro" id="IPR027417">
    <property type="entry name" value="P-loop_NTPase"/>
</dbReference>
<feature type="domain" description="AAA" evidence="5">
    <location>
        <begin position="5"/>
        <end position="182"/>
    </location>
</feature>
<dbReference type="Proteomes" id="UP000225910">
    <property type="component" value="Unassembled WGS sequence"/>
</dbReference>
<dbReference type="InterPro" id="IPR025669">
    <property type="entry name" value="AAA_dom"/>
</dbReference>
<dbReference type="InterPro" id="IPR050678">
    <property type="entry name" value="DNA_Partitioning_ATPase"/>
</dbReference>
<sequence length="264" mass="29612">MTLTRVISISQNKGGVLKTSLVVNLAGVLAIKGKKVLIIDTDNQGNALISFNQNPDKCQYTLYDVLVDGLPVQHVIMNVHENIDVLPSNDDMSFFELDVLPEIKKYPTPFGLLKNAMTDAMTEYDYIFIDTPPNLGLVQANVLEFATDVIIPFQPEVYSMRSLAKMVNTIAKFKSKTNAELNLLGVVPTLYDRTTTLHEEVLQKCRKFCLQNDIKIFETIIPKSIKFAKAIAYEQKPATLLKKKDKVVDLYIDLAQELLAEVTV</sequence>
<protein>
    <recommendedName>
        <fullName evidence="4">Sporulation initiation inhibitor protein Soj</fullName>
    </recommendedName>
</protein>
<name>A0A9X7AUM2_BACTU</name>
<accession>A0A9X7AUM2</accession>
<proteinExistence type="inferred from homology"/>
<comment type="subunit">
    <text evidence="3">Dimerizes in the presence of ATP but not ADP; ATP-binding is required for double-stranded (ds)DNA-binding. Interacts with DnaA.</text>
</comment>
<dbReference type="Gene3D" id="3.40.50.300">
    <property type="entry name" value="P-loop containing nucleotide triphosphate hydrolases"/>
    <property type="match status" value="1"/>
</dbReference>
<organism evidence="6 7">
    <name type="scientific">Bacillus thuringiensis</name>
    <dbReference type="NCBI Taxonomy" id="1428"/>
    <lineage>
        <taxon>Bacteria</taxon>
        <taxon>Bacillati</taxon>
        <taxon>Bacillota</taxon>
        <taxon>Bacilli</taxon>
        <taxon>Bacillales</taxon>
        <taxon>Bacillaceae</taxon>
        <taxon>Bacillus</taxon>
        <taxon>Bacillus cereus group</taxon>
    </lineage>
</organism>
<dbReference type="FunFam" id="3.40.50.300:FF:000285">
    <property type="entry name" value="Sporulation initiation inhibitor Soj"/>
    <property type="match status" value="1"/>
</dbReference>
<comment type="catalytic activity">
    <reaction evidence="2">
        <text>ATP + H2O = ADP + phosphate + H(+)</text>
        <dbReference type="Rhea" id="RHEA:13065"/>
        <dbReference type="ChEBI" id="CHEBI:15377"/>
        <dbReference type="ChEBI" id="CHEBI:15378"/>
        <dbReference type="ChEBI" id="CHEBI:30616"/>
        <dbReference type="ChEBI" id="CHEBI:43474"/>
        <dbReference type="ChEBI" id="CHEBI:456216"/>
    </reaction>
</comment>
<evidence type="ECO:0000256" key="3">
    <source>
        <dbReference type="ARBA" id="ARBA00062323"/>
    </source>
</evidence>
<evidence type="ECO:0000256" key="4">
    <source>
        <dbReference type="ARBA" id="ARBA00071824"/>
    </source>
</evidence>